<gene>
    <name evidence="2" type="ORF">GMOD_00001777</name>
</gene>
<reference evidence="2 3" key="1">
    <citation type="journal article" date="2014" name="PLoS ONE">
        <title>De novo Genome Assembly of the Fungal Plant Pathogen Pyrenophora semeniperda.</title>
        <authorList>
            <person name="Soliai M.M."/>
            <person name="Meyer S.E."/>
            <person name="Udall J.A."/>
            <person name="Elzinga D.E."/>
            <person name="Hermansen R.A."/>
            <person name="Bodily P.M."/>
            <person name="Hart A.A."/>
            <person name="Coleman C.E."/>
        </authorList>
    </citation>
    <scope>NUCLEOTIDE SEQUENCE [LARGE SCALE GENOMIC DNA]</scope>
    <source>
        <strain evidence="2 3">CCB06</strain>
        <tissue evidence="2">Mycelium</tissue>
    </source>
</reference>
<evidence type="ECO:0000256" key="1">
    <source>
        <dbReference type="SAM" id="MobiDB-lite"/>
    </source>
</evidence>
<dbReference type="Proteomes" id="UP000265663">
    <property type="component" value="Unassembled WGS sequence"/>
</dbReference>
<organism evidence="2 3">
    <name type="scientific">Pyrenophora seminiperda CCB06</name>
    <dbReference type="NCBI Taxonomy" id="1302712"/>
    <lineage>
        <taxon>Eukaryota</taxon>
        <taxon>Fungi</taxon>
        <taxon>Dikarya</taxon>
        <taxon>Ascomycota</taxon>
        <taxon>Pezizomycotina</taxon>
        <taxon>Dothideomycetes</taxon>
        <taxon>Pleosporomycetidae</taxon>
        <taxon>Pleosporales</taxon>
        <taxon>Pleosporineae</taxon>
        <taxon>Pleosporaceae</taxon>
        <taxon>Pyrenophora</taxon>
    </lineage>
</organism>
<dbReference type="AlphaFoldDB" id="A0A3M7LWD2"/>
<accession>A0A3M7LWD2</accession>
<feature type="compositionally biased region" description="Basic and acidic residues" evidence="1">
    <location>
        <begin position="53"/>
        <end position="62"/>
    </location>
</feature>
<evidence type="ECO:0000313" key="2">
    <source>
        <dbReference type="EMBL" id="RMZ66442.1"/>
    </source>
</evidence>
<keyword evidence="3" id="KW-1185">Reference proteome</keyword>
<name>A0A3M7LWD2_9PLEO</name>
<proteinExistence type="predicted"/>
<protein>
    <submittedName>
        <fullName evidence="2">Uncharacterized protein</fullName>
    </submittedName>
</protein>
<evidence type="ECO:0000313" key="3">
    <source>
        <dbReference type="Proteomes" id="UP000265663"/>
    </source>
</evidence>
<feature type="region of interest" description="Disordered" evidence="1">
    <location>
        <begin position="42"/>
        <end position="62"/>
    </location>
</feature>
<sequence length="62" mass="6993">MQSRRTHTSRYTPRCILTWSIHHSPKLSSVAMSAAVTLSSRLSPHSMQGCRADPARDPKCWL</sequence>
<dbReference type="EMBL" id="KE747809">
    <property type="protein sequence ID" value="RMZ66442.1"/>
    <property type="molecule type" value="Genomic_DNA"/>
</dbReference>